<name>A0ABV0MVR1_9TELE</name>
<proteinExistence type="predicted"/>
<protein>
    <submittedName>
        <fullName evidence="1">Uncharacterized protein</fullName>
    </submittedName>
</protein>
<gene>
    <name evidence="1" type="ORF">GOODEAATRI_027931</name>
</gene>
<evidence type="ECO:0000313" key="1">
    <source>
        <dbReference type="EMBL" id="MEQ2163219.1"/>
    </source>
</evidence>
<comment type="caution">
    <text evidence="1">The sequence shown here is derived from an EMBL/GenBank/DDBJ whole genome shotgun (WGS) entry which is preliminary data.</text>
</comment>
<sequence>MQGSLLYHSKLFYPNNCQGFHGVGPKMQTGRQEQHSELKNKGLINKKQTLTIRYETCKDMDRYSMGKPVEDMDSFGMANSILQSKQNRRLKRAWHRGKQ</sequence>
<keyword evidence="2" id="KW-1185">Reference proteome</keyword>
<dbReference type="Proteomes" id="UP001476798">
    <property type="component" value="Unassembled WGS sequence"/>
</dbReference>
<reference evidence="1 2" key="1">
    <citation type="submission" date="2021-06" db="EMBL/GenBank/DDBJ databases">
        <authorList>
            <person name="Palmer J.M."/>
        </authorList>
    </citation>
    <scope>NUCLEOTIDE SEQUENCE [LARGE SCALE GENOMIC DNA]</scope>
    <source>
        <strain evidence="1 2">GA_2019</strain>
        <tissue evidence="1">Muscle</tissue>
    </source>
</reference>
<evidence type="ECO:0000313" key="2">
    <source>
        <dbReference type="Proteomes" id="UP001476798"/>
    </source>
</evidence>
<accession>A0ABV0MVR1</accession>
<organism evidence="1 2">
    <name type="scientific">Goodea atripinnis</name>
    <dbReference type="NCBI Taxonomy" id="208336"/>
    <lineage>
        <taxon>Eukaryota</taxon>
        <taxon>Metazoa</taxon>
        <taxon>Chordata</taxon>
        <taxon>Craniata</taxon>
        <taxon>Vertebrata</taxon>
        <taxon>Euteleostomi</taxon>
        <taxon>Actinopterygii</taxon>
        <taxon>Neopterygii</taxon>
        <taxon>Teleostei</taxon>
        <taxon>Neoteleostei</taxon>
        <taxon>Acanthomorphata</taxon>
        <taxon>Ovalentaria</taxon>
        <taxon>Atherinomorphae</taxon>
        <taxon>Cyprinodontiformes</taxon>
        <taxon>Goodeidae</taxon>
        <taxon>Goodea</taxon>
    </lineage>
</organism>
<dbReference type="EMBL" id="JAHRIO010013748">
    <property type="protein sequence ID" value="MEQ2163219.1"/>
    <property type="molecule type" value="Genomic_DNA"/>
</dbReference>